<name>A0A7V4LC56_9BACT</name>
<proteinExistence type="predicted"/>
<dbReference type="AlphaFoldDB" id="A0A7V4LC56"/>
<dbReference type="SUPFAM" id="SSF52172">
    <property type="entry name" value="CheY-like"/>
    <property type="match status" value="1"/>
</dbReference>
<evidence type="ECO:0000313" key="1">
    <source>
        <dbReference type="EMBL" id="HGS04531.1"/>
    </source>
</evidence>
<gene>
    <name evidence="1" type="ORF">ENT08_02140</name>
</gene>
<sequence length="136" mass="14972">MTRPKLQVVVVTGERGQAPELLGILSSLTYTGVTVPSLAELEDCLPLSPHVAVILDLDTVRPTPSTLRGLKKRYPSLHFMGISSQAYHPGMEEVIGSHLYACLVRPVDAEELGFWLKTIAENLAEAEFSRESEERV</sequence>
<accession>A0A7V4LC56</accession>
<organism evidence="1">
    <name type="scientific">Desulfobacca acetoxidans</name>
    <dbReference type="NCBI Taxonomy" id="60893"/>
    <lineage>
        <taxon>Bacteria</taxon>
        <taxon>Pseudomonadati</taxon>
        <taxon>Thermodesulfobacteriota</taxon>
        <taxon>Desulfobaccia</taxon>
        <taxon>Desulfobaccales</taxon>
        <taxon>Desulfobaccaceae</taxon>
        <taxon>Desulfobacca</taxon>
    </lineage>
</organism>
<dbReference type="EMBL" id="DSXI01000122">
    <property type="protein sequence ID" value="HGS04531.1"/>
    <property type="molecule type" value="Genomic_DNA"/>
</dbReference>
<protein>
    <recommendedName>
        <fullName evidence="2">Response regulator</fullName>
    </recommendedName>
</protein>
<comment type="caution">
    <text evidence="1">The sequence shown here is derived from an EMBL/GenBank/DDBJ whole genome shotgun (WGS) entry which is preliminary data.</text>
</comment>
<evidence type="ECO:0008006" key="2">
    <source>
        <dbReference type="Google" id="ProtNLM"/>
    </source>
</evidence>
<reference evidence="1" key="1">
    <citation type="journal article" date="2020" name="mSystems">
        <title>Genome- and Community-Level Interaction Insights into Carbon Utilization and Element Cycling Functions of Hydrothermarchaeota in Hydrothermal Sediment.</title>
        <authorList>
            <person name="Zhou Z."/>
            <person name="Liu Y."/>
            <person name="Xu W."/>
            <person name="Pan J."/>
            <person name="Luo Z.H."/>
            <person name="Li M."/>
        </authorList>
    </citation>
    <scope>NUCLEOTIDE SEQUENCE [LARGE SCALE GENOMIC DNA]</scope>
    <source>
        <strain evidence="1">SpSt-548</strain>
    </source>
</reference>
<dbReference type="InterPro" id="IPR011006">
    <property type="entry name" value="CheY-like_superfamily"/>
</dbReference>